<dbReference type="CDD" id="cd20948">
    <property type="entry name" value="IgC2_CEACAM5-like"/>
    <property type="match status" value="1"/>
</dbReference>
<sequence>MPVEESKIPHSAIFSVVFTAELPKVSITGNKFTAVEHEDDVTLTCELEIKNSTYHWLVNGQSLPISPRVQLSHDYRTLTIHSVTRNDTGAYECEVRTSMDPIRSDPVTLTVLCSSTTPLLLDTRAGHDFLPCENLGGHSLDQEYRGRDALVMGDLGPQLVMGQTDGPDSTIITPSDTLYHRGGNLHLSCFADSNPPAQYLWMVNGTFLPSGQEVHVSQITTKNSGLYVCFAHNSATGKRHFAFKKIKVIGK</sequence>
<dbReference type="CDD" id="cd05740">
    <property type="entry name" value="IgI_hCEACAM_2_4_6_like"/>
    <property type="match status" value="1"/>
</dbReference>
<evidence type="ECO:0000256" key="3">
    <source>
        <dbReference type="ARBA" id="ARBA00023180"/>
    </source>
</evidence>
<protein>
    <recommendedName>
        <fullName evidence="5">Ig-like domain-containing protein</fullName>
    </recommendedName>
</protein>
<dbReference type="PANTHER" id="PTHR44337:SF20">
    <property type="entry name" value="CARCINOEMBRYONIC ANTIGEN-RELATED CELL ADHESION MOLECULE 5-RELATED"/>
    <property type="match status" value="1"/>
</dbReference>
<evidence type="ECO:0000256" key="4">
    <source>
        <dbReference type="ARBA" id="ARBA00023319"/>
    </source>
</evidence>
<keyword evidence="3" id="KW-0325">Glycoprotein</keyword>
<dbReference type="Gene3D" id="2.60.40.10">
    <property type="entry name" value="Immunoglobulins"/>
    <property type="match status" value="2"/>
</dbReference>
<keyword evidence="7" id="KW-1185">Reference proteome</keyword>
<dbReference type="InterPro" id="IPR013783">
    <property type="entry name" value="Ig-like_fold"/>
</dbReference>
<feature type="domain" description="Ig-like" evidence="5">
    <location>
        <begin position="167"/>
        <end position="242"/>
    </location>
</feature>
<dbReference type="Pfam" id="PF13895">
    <property type="entry name" value="Ig_2"/>
    <property type="match status" value="1"/>
</dbReference>
<dbReference type="InterPro" id="IPR052598">
    <property type="entry name" value="IgSF_CEA-related"/>
</dbReference>
<evidence type="ECO:0000313" key="7">
    <source>
        <dbReference type="Proteomes" id="UP001266305"/>
    </source>
</evidence>
<proteinExistence type="predicted"/>
<keyword evidence="2" id="KW-1015">Disulfide bond</keyword>
<name>A0ABQ9TUW6_SAGOE</name>
<dbReference type="InterPro" id="IPR007110">
    <property type="entry name" value="Ig-like_dom"/>
</dbReference>
<keyword evidence="4" id="KW-0393">Immunoglobulin domain</keyword>
<feature type="domain" description="Ig-like" evidence="5">
    <location>
        <begin position="23"/>
        <end position="110"/>
    </location>
</feature>
<accession>A0ABQ9TUW6</accession>
<dbReference type="SMART" id="SM00409">
    <property type="entry name" value="IG"/>
    <property type="match status" value="2"/>
</dbReference>
<dbReference type="Pfam" id="PF13927">
    <property type="entry name" value="Ig_3"/>
    <property type="match status" value="1"/>
</dbReference>
<dbReference type="InterPro" id="IPR003599">
    <property type="entry name" value="Ig_sub"/>
</dbReference>
<evidence type="ECO:0000313" key="6">
    <source>
        <dbReference type="EMBL" id="KAK2088592.1"/>
    </source>
</evidence>
<dbReference type="PANTHER" id="PTHR44337">
    <property type="entry name" value="CARCINOEMBRYONIC ANTIGEN-RELATED CELL ADHESION MOLECULE 8"/>
    <property type="match status" value="1"/>
</dbReference>
<evidence type="ECO:0000259" key="5">
    <source>
        <dbReference type="PROSITE" id="PS50835"/>
    </source>
</evidence>
<gene>
    <name evidence="6" type="ORF">P7K49_034499</name>
</gene>
<evidence type="ECO:0000256" key="1">
    <source>
        <dbReference type="ARBA" id="ARBA00022729"/>
    </source>
</evidence>
<keyword evidence="1" id="KW-0732">Signal</keyword>
<dbReference type="InterPro" id="IPR036179">
    <property type="entry name" value="Ig-like_dom_sf"/>
</dbReference>
<dbReference type="Proteomes" id="UP001266305">
    <property type="component" value="Unassembled WGS sequence"/>
</dbReference>
<dbReference type="EMBL" id="JASSZA010000019">
    <property type="protein sequence ID" value="KAK2088592.1"/>
    <property type="molecule type" value="Genomic_DNA"/>
</dbReference>
<dbReference type="SMART" id="SM00408">
    <property type="entry name" value="IGc2"/>
    <property type="match status" value="2"/>
</dbReference>
<evidence type="ECO:0000256" key="2">
    <source>
        <dbReference type="ARBA" id="ARBA00023157"/>
    </source>
</evidence>
<dbReference type="PROSITE" id="PS50835">
    <property type="entry name" value="IG_LIKE"/>
    <property type="match status" value="2"/>
</dbReference>
<dbReference type="InterPro" id="IPR003598">
    <property type="entry name" value="Ig_sub2"/>
</dbReference>
<comment type="caution">
    <text evidence="6">The sequence shown here is derived from an EMBL/GenBank/DDBJ whole genome shotgun (WGS) entry which is preliminary data.</text>
</comment>
<dbReference type="SUPFAM" id="SSF48726">
    <property type="entry name" value="Immunoglobulin"/>
    <property type="match status" value="2"/>
</dbReference>
<organism evidence="6 7">
    <name type="scientific">Saguinus oedipus</name>
    <name type="common">Cotton-top tamarin</name>
    <name type="synonym">Oedipomidas oedipus</name>
    <dbReference type="NCBI Taxonomy" id="9490"/>
    <lineage>
        <taxon>Eukaryota</taxon>
        <taxon>Metazoa</taxon>
        <taxon>Chordata</taxon>
        <taxon>Craniata</taxon>
        <taxon>Vertebrata</taxon>
        <taxon>Euteleostomi</taxon>
        <taxon>Mammalia</taxon>
        <taxon>Eutheria</taxon>
        <taxon>Euarchontoglires</taxon>
        <taxon>Primates</taxon>
        <taxon>Haplorrhini</taxon>
        <taxon>Platyrrhini</taxon>
        <taxon>Cebidae</taxon>
        <taxon>Callitrichinae</taxon>
        <taxon>Saguinus</taxon>
    </lineage>
</organism>
<reference evidence="6 7" key="1">
    <citation type="submission" date="2023-05" db="EMBL/GenBank/DDBJ databases">
        <title>B98-5 Cell Line De Novo Hybrid Assembly: An Optical Mapping Approach.</title>
        <authorList>
            <person name="Kananen K."/>
            <person name="Auerbach J.A."/>
            <person name="Kautto E."/>
            <person name="Blachly J.S."/>
        </authorList>
    </citation>
    <scope>NUCLEOTIDE SEQUENCE [LARGE SCALE GENOMIC DNA]</scope>
    <source>
        <strain evidence="6">B95-8</strain>
        <tissue evidence="6">Cell line</tissue>
    </source>
</reference>